<dbReference type="InterPro" id="IPR045428">
    <property type="entry name" value="EACC1"/>
</dbReference>
<gene>
    <name evidence="1" type="ORF">RNC47_16265</name>
</gene>
<proteinExistence type="predicted"/>
<evidence type="ECO:0000313" key="1">
    <source>
        <dbReference type="EMBL" id="MDT0319893.1"/>
    </source>
</evidence>
<sequence>MSEVEVLVEGGEAEDRLRSLQDWLRADETLNGAVRARLAASGPAEAGAMGIGFDMLELMIGSGLSSGALAVSILQWRQAQRAARELTLRRGEVEVRIPVAAAAADGELVRRIVALLDGEDGDERRSA</sequence>
<accession>A0ABU2LRK6</accession>
<evidence type="ECO:0000313" key="2">
    <source>
        <dbReference type="Proteomes" id="UP001183420"/>
    </source>
</evidence>
<dbReference type="Proteomes" id="UP001183420">
    <property type="component" value="Unassembled WGS sequence"/>
</dbReference>
<reference evidence="2" key="1">
    <citation type="submission" date="2023-07" db="EMBL/GenBank/DDBJ databases">
        <title>30 novel species of actinomycetes from the DSMZ collection.</title>
        <authorList>
            <person name="Nouioui I."/>
        </authorList>
    </citation>
    <scope>NUCLEOTIDE SEQUENCE [LARGE SCALE GENOMIC DNA]</scope>
    <source>
        <strain evidence="2">DSM 44918</strain>
    </source>
</reference>
<dbReference type="Pfam" id="PF19953">
    <property type="entry name" value="EACC1"/>
    <property type="match status" value="1"/>
</dbReference>
<dbReference type="RefSeq" id="WP_311599443.1">
    <property type="nucleotide sequence ID" value="NZ_JAVREM010000018.1"/>
</dbReference>
<organism evidence="1 2">
    <name type="scientific">Streptomyces millisiae</name>
    <dbReference type="NCBI Taxonomy" id="3075542"/>
    <lineage>
        <taxon>Bacteria</taxon>
        <taxon>Bacillati</taxon>
        <taxon>Actinomycetota</taxon>
        <taxon>Actinomycetes</taxon>
        <taxon>Kitasatosporales</taxon>
        <taxon>Streptomycetaceae</taxon>
        <taxon>Streptomyces</taxon>
    </lineage>
</organism>
<dbReference type="EMBL" id="JAVREM010000018">
    <property type="protein sequence ID" value="MDT0319893.1"/>
    <property type="molecule type" value="Genomic_DNA"/>
</dbReference>
<keyword evidence="2" id="KW-1185">Reference proteome</keyword>
<name>A0ABU2LRK6_9ACTN</name>
<comment type="caution">
    <text evidence="1">The sequence shown here is derived from an EMBL/GenBank/DDBJ whole genome shotgun (WGS) entry which is preliminary data.</text>
</comment>
<protein>
    <submittedName>
        <fullName evidence="1">Uncharacterized protein</fullName>
    </submittedName>
</protein>